<dbReference type="Proteomes" id="UP000553632">
    <property type="component" value="Unassembled WGS sequence"/>
</dbReference>
<dbReference type="InterPro" id="IPR050825">
    <property type="entry name" value="RBM42_RBP45_47-like"/>
</dbReference>
<dbReference type="AlphaFoldDB" id="A0A7J6UMJ3"/>
<dbReference type="GO" id="GO:0003729">
    <property type="term" value="F:mRNA binding"/>
    <property type="evidence" value="ECO:0007669"/>
    <property type="project" value="InterPro"/>
</dbReference>
<dbReference type="Gene3D" id="3.30.70.330">
    <property type="match status" value="1"/>
</dbReference>
<reference evidence="4 5" key="1">
    <citation type="submission" date="2020-04" db="EMBL/GenBank/DDBJ databases">
        <title>Perkinsus olseni comparative genomics.</title>
        <authorList>
            <person name="Bogema D.R."/>
        </authorList>
    </citation>
    <scope>NUCLEOTIDE SEQUENCE [LARGE SCALE GENOMIC DNA]</scope>
    <source>
        <strain evidence="4 5">ATCC PRA-207</strain>
    </source>
</reference>
<dbReference type="InterPro" id="IPR034215">
    <property type="entry name" value="RBM42_RRM"/>
</dbReference>
<evidence type="ECO:0000256" key="1">
    <source>
        <dbReference type="ARBA" id="ARBA00022884"/>
    </source>
</evidence>
<dbReference type="EMBL" id="JABANO010001435">
    <property type="protein sequence ID" value="KAF4758442.1"/>
    <property type="molecule type" value="Genomic_DNA"/>
</dbReference>
<evidence type="ECO:0000313" key="4">
    <source>
        <dbReference type="EMBL" id="KAF4758442.1"/>
    </source>
</evidence>
<dbReference type="PANTHER" id="PTHR47640">
    <property type="entry name" value="TRNA SELENOCYSTEINE 1-ASSOCIATED PROTEIN 1-RELATED-RELATED"/>
    <property type="match status" value="1"/>
</dbReference>
<evidence type="ECO:0000259" key="3">
    <source>
        <dbReference type="PROSITE" id="PS50102"/>
    </source>
</evidence>
<dbReference type="InterPro" id="IPR000504">
    <property type="entry name" value="RRM_dom"/>
</dbReference>
<dbReference type="Pfam" id="PF00076">
    <property type="entry name" value="RRM_1"/>
    <property type="match status" value="1"/>
</dbReference>
<keyword evidence="1 2" id="KW-0694">RNA-binding</keyword>
<comment type="caution">
    <text evidence="4">The sequence shown here is derived from an EMBL/GenBank/DDBJ whole genome shotgun (WGS) entry which is preliminary data.</text>
</comment>
<dbReference type="SMART" id="SM00360">
    <property type="entry name" value="RRM"/>
    <property type="match status" value="1"/>
</dbReference>
<dbReference type="InterPro" id="IPR035979">
    <property type="entry name" value="RBD_domain_sf"/>
</dbReference>
<feature type="domain" description="RRM" evidence="3">
    <location>
        <begin position="549"/>
        <end position="627"/>
    </location>
</feature>
<gene>
    <name evidence="4" type="primary">RBM42_1</name>
    <name evidence="4" type="ORF">FOZ63_027376</name>
</gene>
<accession>A0A7J6UMJ3</accession>
<dbReference type="PROSITE" id="PS50102">
    <property type="entry name" value="RRM"/>
    <property type="match status" value="1"/>
</dbReference>
<proteinExistence type="predicted"/>
<organism evidence="4 5">
    <name type="scientific">Perkinsus olseni</name>
    <name type="common">Perkinsus atlanticus</name>
    <dbReference type="NCBI Taxonomy" id="32597"/>
    <lineage>
        <taxon>Eukaryota</taxon>
        <taxon>Sar</taxon>
        <taxon>Alveolata</taxon>
        <taxon>Perkinsozoa</taxon>
        <taxon>Perkinsea</taxon>
        <taxon>Perkinsida</taxon>
        <taxon>Perkinsidae</taxon>
        <taxon>Perkinsus</taxon>
    </lineage>
</organism>
<evidence type="ECO:0000313" key="5">
    <source>
        <dbReference type="Proteomes" id="UP000553632"/>
    </source>
</evidence>
<dbReference type="InterPro" id="IPR012677">
    <property type="entry name" value="Nucleotide-bd_a/b_plait_sf"/>
</dbReference>
<evidence type="ECO:0000256" key="2">
    <source>
        <dbReference type="PROSITE-ProRule" id="PRU00176"/>
    </source>
</evidence>
<keyword evidence="5" id="KW-1185">Reference proteome</keyword>
<name>A0A7J6UMJ3_PEROL</name>
<protein>
    <submittedName>
        <fullName evidence="4">RNA-binding protein 42</fullName>
    </submittedName>
</protein>
<dbReference type="PANTHER" id="PTHR47640:SF11">
    <property type="entry name" value="RNA-BINDING PROTEIN 42"/>
    <property type="match status" value="1"/>
</dbReference>
<dbReference type="CDD" id="cd12383">
    <property type="entry name" value="RRM_RBM42"/>
    <property type="match status" value="1"/>
</dbReference>
<sequence length="674" mass="74143">MVPENESSLEVAAKAGDRVDNLEPSLVSKSLTHKYLSQRYTDSFGFKTVAPDDLPRPMTASKEGGITKIVEVFCRRLNERRANSIIALPEPLPWMIRRPSIQEVFEVPSHRETMSLDLTRDLCHRLMDGWAVDALAVVGDFSQKTIGFPEFAYQFVTSERMEGSRGEADGSPSLMDYFADIEGHERIRAVIAAVEKYREEDWTIMAVAMMVFGKGVVCIFTALPSATSDLLADIFDVLSGISAIYNDKDKFPAGMLLRLLMEEYLVERHERIVSLVAMADVALGVAQTKSLTVAQVGVLVRTFFPSCPMGHTATALLLSREAMRIHPEGLVDANSLRVAVEEANLMCHQLVVHLLVPGRACSAIVAEKLEDLRAVVGRALENTSSMDDTSYLALLSSTTAINKITTHHDSDTPLCGSLQQLLKLYAESMVAITQTALYLNGKGTPEPGLMGSVDTKSLAAMNIPPPRGMFPPPMPPPGAGGFIPPPPFMGLSGGFGVGGSGMTLNGVPPGVVAPQKRSKHKVKAKGQLRRAGGKIWADPTLSEWPSDDFRIFCGDLGNEVTDDLLLNSFKQYPSLQMAKIVRDKRSGKSKGYGFLSFRDPEDMIKALKEMNHKYVGNRPITLKRSKWKDKNIDSGRNKKNPLDFHELIPQRCKNLQKFKKLKKTRADVPGSIKK</sequence>
<dbReference type="SUPFAM" id="SSF54928">
    <property type="entry name" value="RNA-binding domain, RBD"/>
    <property type="match status" value="1"/>
</dbReference>